<evidence type="ECO:0000259" key="5">
    <source>
        <dbReference type="PROSITE" id="PS50932"/>
    </source>
</evidence>
<dbReference type="PANTHER" id="PTHR30146">
    <property type="entry name" value="LACI-RELATED TRANSCRIPTIONAL REPRESSOR"/>
    <property type="match status" value="1"/>
</dbReference>
<dbReference type="SUPFAM" id="SSF53822">
    <property type="entry name" value="Periplasmic binding protein-like I"/>
    <property type="match status" value="1"/>
</dbReference>
<dbReference type="AlphaFoldDB" id="A0A3S0I6W6"/>
<dbReference type="CDD" id="cd01392">
    <property type="entry name" value="HTH_LacI"/>
    <property type="match status" value="1"/>
</dbReference>
<name>A0A3S0I6W6_9BACL</name>
<evidence type="ECO:0000313" key="7">
    <source>
        <dbReference type="Proteomes" id="UP000276128"/>
    </source>
</evidence>
<dbReference type="PRINTS" id="PR00036">
    <property type="entry name" value="HTHLACI"/>
</dbReference>
<keyword evidence="7" id="KW-1185">Reference proteome</keyword>
<organism evidence="6 7">
    <name type="scientific">Paenibacillus whitsoniae</name>
    <dbReference type="NCBI Taxonomy" id="2496558"/>
    <lineage>
        <taxon>Bacteria</taxon>
        <taxon>Bacillati</taxon>
        <taxon>Bacillota</taxon>
        <taxon>Bacilli</taxon>
        <taxon>Bacillales</taxon>
        <taxon>Paenibacillaceae</taxon>
        <taxon>Paenibacillus</taxon>
    </lineage>
</organism>
<keyword evidence="1" id="KW-0678">Repressor</keyword>
<dbReference type="Gene3D" id="1.10.260.40">
    <property type="entry name" value="lambda repressor-like DNA-binding domains"/>
    <property type="match status" value="1"/>
</dbReference>
<dbReference type="InterPro" id="IPR010982">
    <property type="entry name" value="Lambda_DNA-bd_dom_sf"/>
</dbReference>
<protein>
    <submittedName>
        <fullName evidence="6">LacI family transcriptional regulator</fullName>
    </submittedName>
</protein>
<evidence type="ECO:0000256" key="2">
    <source>
        <dbReference type="ARBA" id="ARBA00023015"/>
    </source>
</evidence>
<keyword evidence="3" id="KW-0238">DNA-binding</keyword>
<evidence type="ECO:0000256" key="1">
    <source>
        <dbReference type="ARBA" id="ARBA00022491"/>
    </source>
</evidence>
<keyword evidence="2" id="KW-0805">Transcription regulation</keyword>
<dbReference type="SUPFAM" id="SSF47413">
    <property type="entry name" value="lambda repressor-like DNA-binding domains"/>
    <property type="match status" value="1"/>
</dbReference>
<sequence length="341" mass="37551">MSVTIKDIAKLAGVSHTTVSRALNNSPLIQEETKERIRALAEQLDYTPNYNAKSLVLDRSYNLGLFFTTLSQGTSAGFFYEAIRGVNSVIQDRYQLIVKGIDDYTSFHSITKKSFDGIIVVSQSDNDQPIIEHIAGKGIPLVVLNRPVDTSGVLNVLSDEEQGAYHAGCYLIEQGHRRIALIEGRKGFRSAKHRQAGFERAMAEHGIVTPATYRQPGLYDLESGHLAMQKFLALPEPPTAVFCCNDEMALGAMKAAYGAGLRVPRDISVMGFDDTVFAGYVTPALTTVRRPIEQISKEGAMRLLGNIENKLHTTERVLLHTELIVRESVQALKAEESGRDA</sequence>
<dbReference type="InterPro" id="IPR000843">
    <property type="entry name" value="HTH_LacI"/>
</dbReference>
<dbReference type="RefSeq" id="WP_126144444.1">
    <property type="nucleotide sequence ID" value="NZ_RXHU01000100.1"/>
</dbReference>
<dbReference type="GO" id="GO:0003700">
    <property type="term" value="F:DNA-binding transcription factor activity"/>
    <property type="evidence" value="ECO:0007669"/>
    <property type="project" value="TreeGrafter"/>
</dbReference>
<dbReference type="PROSITE" id="PS00356">
    <property type="entry name" value="HTH_LACI_1"/>
    <property type="match status" value="1"/>
</dbReference>
<comment type="caution">
    <text evidence="6">The sequence shown here is derived from an EMBL/GenBank/DDBJ whole genome shotgun (WGS) entry which is preliminary data.</text>
</comment>
<dbReference type="Pfam" id="PF13377">
    <property type="entry name" value="Peripla_BP_3"/>
    <property type="match status" value="1"/>
</dbReference>
<evidence type="ECO:0000313" key="6">
    <source>
        <dbReference type="EMBL" id="RTE03588.1"/>
    </source>
</evidence>
<evidence type="ECO:0000256" key="4">
    <source>
        <dbReference type="ARBA" id="ARBA00023163"/>
    </source>
</evidence>
<dbReference type="EMBL" id="RXHU01000100">
    <property type="protein sequence ID" value="RTE03588.1"/>
    <property type="molecule type" value="Genomic_DNA"/>
</dbReference>
<evidence type="ECO:0000256" key="3">
    <source>
        <dbReference type="ARBA" id="ARBA00023125"/>
    </source>
</evidence>
<dbReference type="InterPro" id="IPR046335">
    <property type="entry name" value="LacI/GalR-like_sensor"/>
</dbReference>
<proteinExistence type="predicted"/>
<dbReference type="PROSITE" id="PS50932">
    <property type="entry name" value="HTH_LACI_2"/>
    <property type="match status" value="1"/>
</dbReference>
<gene>
    <name evidence="6" type="ORF">EJQ19_27565</name>
</gene>
<dbReference type="OrthoDB" id="9775106at2"/>
<dbReference type="InterPro" id="IPR028082">
    <property type="entry name" value="Peripla_BP_I"/>
</dbReference>
<dbReference type="GO" id="GO:0000976">
    <property type="term" value="F:transcription cis-regulatory region binding"/>
    <property type="evidence" value="ECO:0007669"/>
    <property type="project" value="TreeGrafter"/>
</dbReference>
<feature type="domain" description="HTH lacI-type" evidence="5">
    <location>
        <begin position="3"/>
        <end position="57"/>
    </location>
</feature>
<reference evidence="6 7" key="1">
    <citation type="submission" date="2018-12" db="EMBL/GenBank/DDBJ databases">
        <title>Bacillus ochoae sp. nov., Paenibacillus whitsoniae sp. nov., Paenibacillus spiritus sp. nov. Isolated from the Mars Exploration Rover during spacecraft assembly.</title>
        <authorList>
            <person name="Seuylemezian A."/>
            <person name="Vaishampayan P."/>
        </authorList>
    </citation>
    <scope>NUCLEOTIDE SEQUENCE [LARGE SCALE GENOMIC DNA]</scope>
    <source>
        <strain evidence="6 7">MER 54</strain>
    </source>
</reference>
<accession>A0A3S0I6W6</accession>
<dbReference type="Pfam" id="PF00356">
    <property type="entry name" value="LacI"/>
    <property type="match status" value="1"/>
</dbReference>
<dbReference type="Proteomes" id="UP000276128">
    <property type="component" value="Unassembled WGS sequence"/>
</dbReference>
<dbReference type="PANTHER" id="PTHR30146:SF148">
    <property type="entry name" value="HTH-TYPE TRANSCRIPTIONAL REPRESSOR PURR-RELATED"/>
    <property type="match status" value="1"/>
</dbReference>
<dbReference type="SMART" id="SM00354">
    <property type="entry name" value="HTH_LACI"/>
    <property type="match status" value="1"/>
</dbReference>
<keyword evidence="4" id="KW-0804">Transcription</keyword>
<dbReference type="Gene3D" id="3.40.50.2300">
    <property type="match status" value="2"/>
</dbReference>